<name>A0A178XZX8_9HYPH</name>
<comment type="caution">
    <text evidence="1">The sequence shown here is derived from an EMBL/GenBank/DDBJ whole genome shotgun (WGS) entry which is preliminary data.</text>
</comment>
<gene>
    <name evidence="1" type="ORF">AU381_02465</name>
</gene>
<dbReference type="AlphaFoldDB" id="A0A178XZX8"/>
<dbReference type="EMBL" id="LPUX01000053">
    <property type="protein sequence ID" value="OAP40781.1"/>
    <property type="molecule type" value="Genomic_DNA"/>
</dbReference>
<protein>
    <submittedName>
        <fullName evidence="1">Uncharacterized protein</fullName>
    </submittedName>
</protein>
<proteinExistence type="predicted"/>
<organism evidence="1 2">
    <name type="scientific">Sinorhizobium glycinis</name>
    <dbReference type="NCBI Taxonomy" id="1472378"/>
    <lineage>
        <taxon>Bacteria</taxon>
        <taxon>Pseudomonadati</taxon>
        <taxon>Pseudomonadota</taxon>
        <taxon>Alphaproteobacteria</taxon>
        <taxon>Hyphomicrobiales</taxon>
        <taxon>Rhizobiaceae</taxon>
        <taxon>Sinorhizobium/Ensifer group</taxon>
        <taxon>Sinorhizobium</taxon>
    </lineage>
</organism>
<accession>A0A178XZX8</accession>
<keyword evidence="2" id="KW-1185">Reference proteome</keyword>
<sequence length="71" mass="7712">MQRHSGSRRDEIEGIDKTWYLVAFEGRPLEGKEVMLDHVGLPDLVSAKTDAKGVAGGDAAQCRAERFGGQP</sequence>
<reference evidence="1 2" key="1">
    <citation type="journal article" date="2016" name="Int. J. Syst. Evol. Microbiol.">
        <title>Ensifer glycinis sp. nov., an novel rhizobial species associated with Glycine spp.</title>
        <authorList>
            <person name="Yan H."/>
            <person name="Yan J."/>
            <person name="Sui X.H."/>
            <person name="Wang E.T."/>
            <person name="Chen W.X."/>
            <person name="Zhang X.X."/>
            <person name="Chen W.F."/>
        </authorList>
    </citation>
    <scope>NUCLEOTIDE SEQUENCE [LARGE SCALE GENOMIC DNA]</scope>
    <source>
        <strain evidence="1 2">CCBAU 23380</strain>
    </source>
</reference>
<evidence type="ECO:0000313" key="1">
    <source>
        <dbReference type="EMBL" id="OAP40781.1"/>
    </source>
</evidence>
<evidence type="ECO:0000313" key="2">
    <source>
        <dbReference type="Proteomes" id="UP000094025"/>
    </source>
</evidence>
<dbReference type="Proteomes" id="UP000094025">
    <property type="component" value="Unassembled WGS sequence"/>
</dbReference>